<protein>
    <submittedName>
        <fullName evidence="2">Uncharacterized protein</fullName>
    </submittedName>
</protein>
<gene>
    <name evidence="2" type="ORF">GWK47_003786</name>
</gene>
<evidence type="ECO:0000313" key="2">
    <source>
        <dbReference type="EMBL" id="KAG0728213.1"/>
    </source>
</evidence>
<sequence>MADDVTQENIGHASWTRTLSKHKDGGPPEALRMSYRRPDGSVRRRAAGDLLRGSPAGRSQRPAQGTRSSKKKVTVGFVRPPSLLFVFPKNIPFMGPFLAKKGVPQPSSSPSVSGLGRFFHKGKALKCLGEVFKCIMMLGITAGFGPKPPYPAAPAVFFEVHPKKFSSRSMFPFYKNENFLKGFYQTRESPLALLMGPFPFFPNTMRGGVRLARSLSRAHIQLCGPQHEGRNLQRICEGIKGAHQQETERETTAGTGRQWRSMRRSAPTHLQSCFAPTQADQENDLEEDIKKTLLAWKRSKEATRKKSHFPAKYRDQWGDPLYQVQHWDPKLSSSGAIISTLGTFLRPKRTCLSEDNLSTWCF</sequence>
<evidence type="ECO:0000313" key="3">
    <source>
        <dbReference type="Proteomes" id="UP000770661"/>
    </source>
</evidence>
<evidence type="ECO:0000256" key="1">
    <source>
        <dbReference type="SAM" id="MobiDB-lite"/>
    </source>
</evidence>
<name>A0A8J4YHJ4_CHIOP</name>
<comment type="caution">
    <text evidence="2">The sequence shown here is derived from an EMBL/GenBank/DDBJ whole genome shotgun (WGS) entry which is preliminary data.</text>
</comment>
<dbReference type="EMBL" id="JACEEZ010002482">
    <property type="protein sequence ID" value="KAG0728213.1"/>
    <property type="molecule type" value="Genomic_DNA"/>
</dbReference>
<dbReference type="Proteomes" id="UP000770661">
    <property type="component" value="Unassembled WGS sequence"/>
</dbReference>
<reference evidence="2" key="1">
    <citation type="submission" date="2020-07" db="EMBL/GenBank/DDBJ databases">
        <title>The High-quality genome of the commercially important snow crab, Chionoecetes opilio.</title>
        <authorList>
            <person name="Jeong J.-H."/>
            <person name="Ryu S."/>
        </authorList>
    </citation>
    <scope>NUCLEOTIDE SEQUENCE</scope>
    <source>
        <strain evidence="2">MADBK_172401_WGS</strain>
        <tissue evidence="2">Digestive gland</tissue>
    </source>
</reference>
<keyword evidence="3" id="KW-1185">Reference proteome</keyword>
<dbReference type="AlphaFoldDB" id="A0A8J4YHJ4"/>
<proteinExistence type="predicted"/>
<organism evidence="2 3">
    <name type="scientific">Chionoecetes opilio</name>
    <name type="common">Atlantic snow crab</name>
    <name type="synonym">Cancer opilio</name>
    <dbReference type="NCBI Taxonomy" id="41210"/>
    <lineage>
        <taxon>Eukaryota</taxon>
        <taxon>Metazoa</taxon>
        <taxon>Ecdysozoa</taxon>
        <taxon>Arthropoda</taxon>
        <taxon>Crustacea</taxon>
        <taxon>Multicrustacea</taxon>
        <taxon>Malacostraca</taxon>
        <taxon>Eumalacostraca</taxon>
        <taxon>Eucarida</taxon>
        <taxon>Decapoda</taxon>
        <taxon>Pleocyemata</taxon>
        <taxon>Brachyura</taxon>
        <taxon>Eubrachyura</taxon>
        <taxon>Majoidea</taxon>
        <taxon>Majidae</taxon>
        <taxon>Chionoecetes</taxon>
    </lineage>
</organism>
<accession>A0A8J4YHJ4</accession>
<feature type="region of interest" description="Disordered" evidence="1">
    <location>
        <begin position="1"/>
        <end position="72"/>
    </location>
</feature>